<evidence type="ECO:0000313" key="2">
    <source>
        <dbReference type="Proteomes" id="UP001489004"/>
    </source>
</evidence>
<evidence type="ECO:0008006" key="3">
    <source>
        <dbReference type="Google" id="ProtNLM"/>
    </source>
</evidence>
<protein>
    <recommendedName>
        <fullName evidence="3">Secreted protein</fullName>
    </recommendedName>
</protein>
<dbReference type="AlphaFoldDB" id="A0AAW1Q477"/>
<sequence length="76" mass="8122">MWGCTFLSATKSGASELPPAHSPTHSLCRSCLWWGPIAGSAAAPLGVRGTLPCLDERCFEPSWTPDCCLETHPPPQ</sequence>
<dbReference type="Proteomes" id="UP001489004">
    <property type="component" value="Unassembled WGS sequence"/>
</dbReference>
<gene>
    <name evidence="1" type="ORF">WJX72_007138</name>
</gene>
<keyword evidence="2" id="KW-1185">Reference proteome</keyword>
<proteinExistence type="predicted"/>
<organism evidence="1 2">
    <name type="scientific">[Myrmecia] bisecta</name>
    <dbReference type="NCBI Taxonomy" id="41462"/>
    <lineage>
        <taxon>Eukaryota</taxon>
        <taxon>Viridiplantae</taxon>
        <taxon>Chlorophyta</taxon>
        <taxon>core chlorophytes</taxon>
        <taxon>Trebouxiophyceae</taxon>
        <taxon>Trebouxiales</taxon>
        <taxon>Trebouxiaceae</taxon>
        <taxon>Myrmecia</taxon>
    </lineage>
</organism>
<dbReference type="EMBL" id="JALJOR010000006">
    <property type="protein sequence ID" value="KAK9815630.1"/>
    <property type="molecule type" value="Genomic_DNA"/>
</dbReference>
<evidence type="ECO:0000313" key="1">
    <source>
        <dbReference type="EMBL" id="KAK9815630.1"/>
    </source>
</evidence>
<reference evidence="1 2" key="1">
    <citation type="journal article" date="2024" name="Nat. Commun.">
        <title>Phylogenomics reveals the evolutionary origins of lichenization in chlorophyte algae.</title>
        <authorList>
            <person name="Puginier C."/>
            <person name="Libourel C."/>
            <person name="Otte J."/>
            <person name="Skaloud P."/>
            <person name="Haon M."/>
            <person name="Grisel S."/>
            <person name="Petersen M."/>
            <person name="Berrin J.G."/>
            <person name="Delaux P.M."/>
            <person name="Dal Grande F."/>
            <person name="Keller J."/>
        </authorList>
    </citation>
    <scope>NUCLEOTIDE SEQUENCE [LARGE SCALE GENOMIC DNA]</scope>
    <source>
        <strain evidence="1 2">SAG 2043</strain>
    </source>
</reference>
<name>A0AAW1Q477_9CHLO</name>
<comment type="caution">
    <text evidence="1">The sequence shown here is derived from an EMBL/GenBank/DDBJ whole genome shotgun (WGS) entry which is preliminary data.</text>
</comment>
<accession>A0AAW1Q477</accession>